<evidence type="ECO:0000256" key="9">
    <source>
        <dbReference type="ARBA" id="ARBA00023002"/>
    </source>
</evidence>
<dbReference type="SUPFAM" id="SSF48264">
    <property type="entry name" value="Cytochrome P450"/>
    <property type="match status" value="1"/>
</dbReference>
<name>A0A8K0DM97_IGNLU</name>
<proteinExistence type="inferred from homology"/>
<evidence type="ECO:0000313" key="15">
    <source>
        <dbReference type="EMBL" id="KAF2906077.1"/>
    </source>
</evidence>
<keyword evidence="5 13" id="KW-0349">Heme</keyword>
<evidence type="ECO:0000256" key="12">
    <source>
        <dbReference type="ARBA" id="ARBA00023136"/>
    </source>
</evidence>
<evidence type="ECO:0000256" key="8">
    <source>
        <dbReference type="ARBA" id="ARBA00022848"/>
    </source>
</evidence>
<dbReference type="InterPro" id="IPR001128">
    <property type="entry name" value="Cyt_P450"/>
</dbReference>
<evidence type="ECO:0000256" key="5">
    <source>
        <dbReference type="ARBA" id="ARBA00022617"/>
    </source>
</evidence>
<dbReference type="CDD" id="cd11056">
    <property type="entry name" value="CYP6-like"/>
    <property type="match status" value="1"/>
</dbReference>
<dbReference type="GO" id="GO:0016705">
    <property type="term" value="F:oxidoreductase activity, acting on paired donors, with incorporation or reduction of molecular oxygen"/>
    <property type="evidence" value="ECO:0007669"/>
    <property type="project" value="InterPro"/>
</dbReference>
<keyword evidence="10 13" id="KW-0408">Iron</keyword>
<dbReference type="Pfam" id="PF00067">
    <property type="entry name" value="p450"/>
    <property type="match status" value="1"/>
</dbReference>
<dbReference type="PRINTS" id="PR00385">
    <property type="entry name" value="P450"/>
</dbReference>
<evidence type="ECO:0000256" key="10">
    <source>
        <dbReference type="ARBA" id="ARBA00023004"/>
    </source>
</evidence>
<dbReference type="PROSITE" id="PS00086">
    <property type="entry name" value="CYTOCHROME_P450"/>
    <property type="match status" value="1"/>
</dbReference>
<evidence type="ECO:0000256" key="1">
    <source>
        <dbReference type="ARBA" id="ARBA00001971"/>
    </source>
</evidence>
<evidence type="ECO:0000256" key="4">
    <source>
        <dbReference type="ARBA" id="ARBA00010617"/>
    </source>
</evidence>
<evidence type="ECO:0000256" key="14">
    <source>
        <dbReference type="RuleBase" id="RU000461"/>
    </source>
</evidence>
<evidence type="ECO:0000256" key="7">
    <source>
        <dbReference type="ARBA" id="ARBA00022824"/>
    </source>
</evidence>
<dbReference type="GO" id="GO:0004497">
    <property type="term" value="F:monooxygenase activity"/>
    <property type="evidence" value="ECO:0007669"/>
    <property type="project" value="UniProtKB-KW"/>
</dbReference>
<comment type="similarity">
    <text evidence="4 14">Belongs to the cytochrome P450 family.</text>
</comment>
<dbReference type="GO" id="GO:0020037">
    <property type="term" value="F:heme binding"/>
    <property type="evidence" value="ECO:0007669"/>
    <property type="project" value="InterPro"/>
</dbReference>
<dbReference type="AlphaFoldDB" id="A0A8K0DM97"/>
<dbReference type="OrthoDB" id="2789670at2759"/>
<dbReference type="InterPro" id="IPR036396">
    <property type="entry name" value="Cyt_P450_sf"/>
</dbReference>
<evidence type="ECO:0008006" key="17">
    <source>
        <dbReference type="Google" id="ProtNLM"/>
    </source>
</evidence>
<comment type="cofactor">
    <cofactor evidence="1 13">
        <name>heme</name>
        <dbReference type="ChEBI" id="CHEBI:30413"/>
    </cofactor>
</comment>
<keyword evidence="11 14" id="KW-0503">Monooxygenase</keyword>
<evidence type="ECO:0000256" key="11">
    <source>
        <dbReference type="ARBA" id="ARBA00023033"/>
    </source>
</evidence>
<comment type="caution">
    <text evidence="15">The sequence shown here is derived from an EMBL/GenBank/DDBJ whole genome shotgun (WGS) entry which is preliminary data.</text>
</comment>
<keyword evidence="12" id="KW-0472">Membrane</keyword>
<dbReference type="Proteomes" id="UP000801492">
    <property type="component" value="Unassembled WGS sequence"/>
</dbReference>
<evidence type="ECO:0000256" key="6">
    <source>
        <dbReference type="ARBA" id="ARBA00022723"/>
    </source>
</evidence>
<keyword evidence="8" id="KW-0492">Microsome</keyword>
<protein>
    <recommendedName>
        <fullName evidence="17">Cytochrome P450</fullName>
    </recommendedName>
</protein>
<organism evidence="15 16">
    <name type="scientific">Ignelater luminosus</name>
    <name type="common">Cucubano</name>
    <name type="synonym">Pyrophorus luminosus</name>
    <dbReference type="NCBI Taxonomy" id="2038154"/>
    <lineage>
        <taxon>Eukaryota</taxon>
        <taxon>Metazoa</taxon>
        <taxon>Ecdysozoa</taxon>
        <taxon>Arthropoda</taxon>
        <taxon>Hexapoda</taxon>
        <taxon>Insecta</taxon>
        <taxon>Pterygota</taxon>
        <taxon>Neoptera</taxon>
        <taxon>Endopterygota</taxon>
        <taxon>Coleoptera</taxon>
        <taxon>Polyphaga</taxon>
        <taxon>Elateriformia</taxon>
        <taxon>Elateroidea</taxon>
        <taxon>Elateridae</taxon>
        <taxon>Agrypninae</taxon>
        <taxon>Pyrophorini</taxon>
        <taxon>Ignelater</taxon>
    </lineage>
</organism>
<dbReference type="GO" id="GO:0005506">
    <property type="term" value="F:iron ion binding"/>
    <property type="evidence" value="ECO:0007669"/>
    <property type="project" value="InterPro"/>
</dbReference>
<accession>A0A8K0DM97</accession>
<dbReference type="InterPro" id="IPR050476">
    <property type="entry name" value="Insect_CytP450_Detox"/>
</dbReference>
<evidence type="ECO:0000256" key="3">
    <source>
        <dbReference type="ARBA" id="ARBA00004406"/>
    </source>
</evidence>
<dbReference type="InterPro" id="IPR002401">
    <property type="entry name" value="Cyt_P450_E_grp-I"/>
</dbReference>
<comment type="subcellular location">
    <subcellularLocation>
        <location evidence="3">Endoplasmic reticulum membrane</location>
        <topology evidence="3">Peripheral membrane protein</topology>
    </subcellularLocation>
    <subcellularLocation>
        <location evidence="2">Microsome membrane</location>
        <topology evidence="2">Peripheral membrane protein</topology>
    </subcellularLocation>
</comment>
<evidence type="ECO:0000256" key="2">
    <source>
        <dbReference type="ARBA" id="ARBA00004174"/>
    </source>
</evidence>
<keyword evidence="16" id="KW-1185">Reference proteome</keyword>
<dbReference type="EMBL" id="VTPC01000026">
    <property type="protein sequence ID" value="KAF2906077.1"/>
    <property type="molecule type" value="Genomic_DNA"/>
</dbReference>
<dbReference type="InterPro" id="IPR017972">
    <property type="entry name" value="Cyt_P450_CS"/>
</dbReference>
<dbReference type="Gene3D" id="1.10.630.10">
    <property type="entry name" value="Cytochrome P450"/>
    <property type="match status" value="1"/>
</dbReference>
<dbReference type="PANTHER" id="PTHR24292">
    <property type="entry name" value="CYTOCHROME P450"/>
    <property type="match status" value="1"/>
</dbReference>
<reference evidence="15" key="1">
    <citation type="submission" date="2019-08" db="EMBL/GenBank/DDBJ databases">
        <title>The genome of the North American firefly Photinus pyralis.</title>
        <authorList>
            <consortium name="Photinus pyralis genome working group"/>
            <person name="Fallon T.R."/>
            <person name="Sander Lower S.E."/>
            <person name="Weng J.-K."/>
        </authorList>
    </citation>
    <scope>NUCLEOTIDE SEQUENCE</scope>
    <source>
        <strain evidence="15">TRF0915ILg1</strain>
        <tissue evidence="15">Whole body</tissue>
    </source>
</reference>
<keyword evidence="6 13" id="KW-0479">Metal-binding</keyword>
<evidence type="ECO:0000256" key="13">
    <source>
        <dbReference type="PIRSR" id="PIRSR602401-1"/>
    </source>
</evidence>
<keyword evidence="9 14" id="KW-0560">Oxidoreductase</keyword>
<dbReference type="PANTHER" id="PTHR24292:SF100">
    <property type="entry name" value="CYTOCHROME P450 6A16, ISOFORM B-RELATED"/>
    <property type="match status" value="1"/>
</dbReference>
<dbReference type="GO" id="GO:0005789">
    <property type="term" value="C:endoplasmic reticulum membrane"/>
    <property type="evidence" value="ECO:0007669"/>
    <property type="project" value="UniProtKB-SubCell"/>
</dbReference>
<dbReference type="FunFam" id="1.10.630.10:FF:000042">
    <property type="entry name" value="Cytochrome P450"/>
    <property type="match status" value="1"/>
</dbReference>
<dbReference type="PRINTS" id="PR00463">
    <property type="entry name" value="EP450I"/>
</dbReference>
<feature type="binding site" description="axial binding residue" evidence="13">
    <location>
        <position position="466"/>
    </location>
    <ligand>
        <name>heme</name>
        <dbReference type="ChEBI" id="CHEBI:30413"/>
    </ligand>
    <ligandPart>
        <name>Fe</name>
        <dbReference type="ChEBI" id="CHEBI:18248"/>
    </ligandPart>
</feature>
<sequence length="521" mass="59854">MTLIFATLLITLLTLTIATIVIYFKRAFTYWKRKGVPSPIPRIPFGTATNIILQKSTFAEELKNIYEEYKNKGFKYAGFYFLTRPVLLVFDPELIKHILVKDFEHFSDHGTYLNEESDPLTGNLLCLKGLKWKNLRAKLTPTFTSGKMKMMFQTLLDCTNEIKNVMNKTVESNECIDIKETVGRITTDIIGSCAFAIECNSLNNPNSEFRKYGKKVFEVEGVQAIKCFLSLCFPSILHFFNAALIQKDVTNFFMGVVKEAVDYRETNNIIRKDFMHLLIQLRNNVEIRDEDDVGSIRQTGITSKSEIGKSLTMSELAAQAFVFFLAGFETSSTALTFCFYELVANLDVQEELRKEIKDILGKYNDKLTYEAMVEMTYMDKCISEAFRKHPPSSFLRRECSKAYTFPATDLTIEKGTMVLLPTFGIHRDPKYYPNPEKFDPERFNPENKAKRPPFTWLPFGGGPRICIGYRFAWMQMKVVLAVLLKDYKFTLNPKTETPLVLNPKNFLLGIRGGLWLNVEKV</sequence>
<gene>
    <name evidence="15" type="ORF">ILUMI_00104</name>
</gene>
<evidence type="ECO:0000313" key="16">
    <source>
        <dbReference type="Proteomes" id="UP000801492"/>
    </source>
</evidence>
<keyword evidence="7" id="KW-0256">Endoplasmic reticulum</keyword>